<dbReference type="RefSeq" id="WP_076686167.1">
    <property type="nucleotide sequence ID" value="NZ_CP015588.1"/>
</dbReference>
<organism evidence="1 2">
    <name type="scientific">Streptomyces alfalfae</name>
    <dbReference type="NCBI Taxonomy" id="1642299"/>
    <lineage>
        <taxon>Bacteria</taxon>
        <taxon>Bacillati</taxon>
        <taxon>Actinomycetota</taxon>
        <taxon>Actinomycetes</taxon>
        <taxon>Kitasatosporales</taxon>
        <taxon>Streptomycetaceae</taxon>
        <taxon>Streptomyces</taxon>
    </lineage>
</organism>
<sequence>MTTPPADHITLTRDQLAALLAHHADVIAARWRESPGRSAWVAASALDSHAADLTASEETPAVAELLDSMLSFEAEHRAAPSAPADRDLRSLRRVVDRLAAHARGFQDVLDESDRGPWGQTVGADISELQEAVTALPALVDRASADAAELAELDREGAELVCVDQCGSCDACGMEPFGTPAEGWREAARFLRRTPRDSADFLGAVRGARLIEAELRRLADDAQQTGGQS</sequence>
<accession>A0ABM6GX83</accession>
<dbReference type="Proteomes" id="UP000187191">
    <property type="component" value="Chromosome"/>
</dbReference>
<name>A0ABM6GX83_9ACTN</name>
<gene>
    <name evidence="1" type="ORF">A7J05_23165</name>
</gene>
<keyword evidence="2" id="KW-1185">Reference proteome</keyword>
<reference evidence="1 2" key="1">
    <citation type="submission" date="2016-05" db="EMBL/GenBank/DDBJ databases">
        <authorList>
            <person name="Gu J."/>
        </authorList>
    </citation>
    <scope>NUCLEOTIDE SEQUENCE [LARGE SCALE GENOMIC DNA]</scope>
    <source>
        <strain evidence="1 2">ACCC40021</strain>
    </source>
</reference>
<evidence type="ECO:0000313" key="1">
    <source>
        <dbReference type="EMBL" id="APY88203.1"/>
    </source>
</evidence>
<protein>
    <submittedName>
        <fullName evidence="1">Uncharacterized protein</fullName>
    </submittedName>
</protein>
<proteinExistence type="predicted"/>
<dbReference type="EMBL" id="CP015588">
    <property type="protein sequence ID" value="APY88203.1"/>
    <property type="molecule type" value="Genomic_DNA"/>
</dbReference>
<evidence type="ECO:0000313" key="2">
    <source>
        <dbReference type="Proteomes" id="UP000187191"/>
    </source>
</evidence>